<dbReference type="Proteomes" id="UP000182345">
    <property type="component" value="Unassembled WGS sequence"/>
</dbReference>
<name>A0A1J4S072_9BACT</name>
<evidence type="ECO:0000313" key="2">
    <source>
        <dbReference type="EMBL" id="OIN92819.1"/>
    </source>
</evidence>
<reference evidence="2 3" key="1">
    <citation type="journal article" date="2016" name="Environ. Microbiol.">
        <title>Genomic resolution of a cold subsurface aquifer community provides metabolic insights for novel microbes adapted to high CO concentrations.</title>
        <authorList>
            <person name="Probst A.J."/>
            <person name="Castelle C.J."/>
            <person name="Singh A."/>
            <person name="Brown C.T."/>
            <person name="Anantharaman K."/>
            <person name="Sharon I."/>
            <person name="Hug L.A."/>
            <person name="Burstein D."/>
            <person name="Emerson J.B."/>
            <person name="Thomas B.C."/>
            <person name="Banfield J.F."/>
        </authorList>
    </citation>
    <scope>NUCLEOTIDE SEQUENCE [LARGE SCALE GENOMIC DNA]</scope>
    <source>
        <strain evidence="2">CG1_02_44_10</strain>
    </source>
</reference>
<evidence type="ECO:0000313" key="3">
    <source>
        <dbReference type="Proteomes" id="UP000182345"/>
    </source>
</evidence>
<sequence length="710" mass="77426">MNLVNLFGNKSKVPEPEYFLAVEIHESLIKTALWEILEGQPEIVNVGSYESWTDEESLINGVDSSLDQAIKVIKGEPKRVIFGLPDSWMEQDKIHATKTKLITHLCKELGLDPIGVVTTNRAVAHYLKKREGMPPTVILLEVYTSKVAVSYVYLGEVKQTEEAARSGDLAHDVEEGLTRMDLPNYPARFILTNGNSLEEESQQITAFPWTDRLPFKHIPKVEVLPIDFSIKSIALTGGVEAVQFLGMEVVEEESATNPTAIDDSNLVIPVEAPSSMEELGFTYEETPAPTVIPVAPPIPEVVSDDEPEYAFSSDEADLPPKNLPHLNFVLPVLPHFKSLRLPHLSYLFLLTVPVIIALGFLVYLFFGQAQLTIHFDPQKINKQLGIAIAETTLPGIPTLIASKKTFTGSAQESVSTTGTATVGDKATGTVTIANKTSVPIVLKSGSTVKNDTGKYTFVLQDDVTIASASALDNTKAAGVKVNAVKIGAEYNLLKGTVFSVGDYLKSSTAAVSEADFAGGTSRTVNAVSKADQDKLLSIATEKIKTKVQTDLQAANPGFKTLPFSDIQFTKKEFDHNLSEEATTVSLILEGSLDALVYSEDNLYSLAMGEIQSQIPAGSFTKKETTIVSLDNPAKTDGQYQSIVIIATTLYPQIDEQKMADFIKGKLVSRIRHFFEPIPGFTGLNIKIFPPIPLITKILPLRNITFDLVSN</sequence>
<gene>
    <name evidence="2" type="ORF">AUJ42_00065</name>
</gene>
<organism evidence="2 3">
    <name type="scientific">Candidatus Collierbacteria bacterium CG1_02_44_10</name>
    <dbReference type="NCBI Taxonomy" id="1805087"/>
    <lineage>
        <taxon>Bacteria</taxon>
        <taxon>Candidatus Collieribacteriota</taxon>
    </lineage>
</organism>
<protein>
    <submittedName>
        <fullName evidence="2">Uncharacterized protein</fullName>
    </submittedName>
</protein>
<proteinExistence type="predicted"/>
<dbReference type="AlphaFoldDB" id="A0A1J4S072"/>
<accession>A0A1J4S072</accession>
<keyword evidence="1" id="KW-1133">Transmembrane helix</keyword>
<feature type="transmembrane region" description="Helical" evidence="1">
    <location>
        <begin position="346"/>
        <end position="366"/>
    </location>
</feature>
<keyword evidence="1" id="KW-0472">Membrane</keyword>
<evidence type="ECO:0000256" key="1">
    <source>
        <dbReference type="SAM" id="Phobius"/>
    </source>
</evidence>
<dbReference type="EMBL" id="MNUK01000002">
    <property type="protein sequence ID" value="OIN92819.1"/>
    <property type="molecule type" value="Genomic_DNA"/>
</dbReference>
<comment type="caution">
    <text evidence="2">The sequence shown here is derived from an EMBL/GenBank/DDBJ whole genome shotgun (WGS) entry which is preliminary data.</text>
</comment>
<keyword evidence="1" id="KW-0812">Transmembrane</keyword>